<evidence type="ECO:0000313" key="1">
    <source>
        <dbReference type="EMBL" id="GIQ92363.1"/>
    </source>
</evidence>
<dbReference type="AlphaFoldDB" id="A0A9K3DE86"/>
<dbReference type="Proteomes" id="UP000265618">
    <property type="component" value="Unassembled WGS sequence"/>
</dbReference>
<protein>
    <submittedName>
        <fullName evidence="1">Uncharacterized protein</fullName>
    </submittedName>
</protein>
<sequence>DAESLCPENEEFEARTRWLEDHLMVLDRDLGPRV</sequence>
<proteinExistence type="predicted"/>
<gene>
    <name evidence="1" type="ORF">KIPB_016084</name>
</gene>
<organism evidence="1 2">
    <name type="scientific">Kipferlia bialata</name>
    <dbReference type="NCBI Taxonomy" id="797122"/>
    <lineage>
        <taxon>Eukaryota</taxon>
        <taxon>Metamonada</taxon>
        <taxon>Carpediemonas-like organisms</taxon>
        <taxon>Kipferlia</taxon>
    </lineage>
</organism>
<dbReference type="EMBL" id="BDIP01009525">
    <property type="protein sequence ID" value="GIQ92363.1"/>
    <property type="molecule type" value="Genomic_DNA"/>
</dbReference>
<reference evidence="1 2" key="1">
    <citation type="journal article" date="2018" name="PLoS ONE">
        <title>The draft genome of Kipferlia bialata reveals reductive genome evolution in fornicate parasites.</title>
        <authorList>
            <person name="Tanifuji G."/>
            <person name="Takabayashi S."/>
            <person name="Kume K."/>
            <person name="Takagi M."/>
            <person name="Nakayama T."/>
            <person name="Kamikawa R."/>
            <person name="Inagaki Y."/>
            <person name="Hashimoto T."/>
        </authorList>
    </citation>
    <scope>NUCLEOTIDE SEQUENCE [LARGE SCALE GENOMIC DNA]</scope>
    <source>
        <strain evidence="1">NY0173</strain>
    </source>
</reference>
<name>A0A9K3DE86_9EUKA</name>
<feature type="non-terminal residue" evidence="1">
    <location>
        <position position="34"/>
    </location>
</feature>
<evidence type="ECO:0000313" key="2">
    <source>
        <dbReference type="Proteomes" id="UP000265618"/>
    </source>
</evidence>
<feature type="non-terminal residue" evidence="1">
    <location>
        <position position="1"/>
    </location>
</feature>
<keyword evidence="2" id="KW-1185">Reference proteome</keyword>
<accession>A0A9K3DE86</accession>
<comment type="caution">
    <text evidence="1">The sequence shown here is derived from an EMBL/GenBank/DDBJ whole genome shotgun (WGS) entry which is preliminary data.</text>
</comment>